<evidence type="ECO:0000313" key="1">
    <source>
        <dbReference type="EMBL" id="MED6162994.1"/>
    </source>
</evidence>
<proteinExistence type="predicted"/>
<protein>
    <submittedName>
        <fullName evidence="1">Uncharacterized protein</fullName>
    </submittedName>
</protein>
<sequence>MLIGVHEYSYIEDEYGRVLKLTVMQIYSNGINPASPSFIGVLSIGHGFIMSALDDDFLNLSKTRTIIELKENDEEGFFNVVGRIKEVRNYHDWWYYCCPCGYPLQLSRGLLCCSECDRYIQNPVKKFSVALIVEDSTGKRIVESPLFPPIYEDLVENPLALDHIGHLGARMQISSIIIESIEFDHKMLSDAYVMSVSGDGGGLVLPHIDQTN</sequence>
<comment type="caution">
    <text evidence="1">The sequence shown here is derived from an EMBL/GenBank/DDBJ whole genome shotgun (WGS) entry which is preliminary data.</text>
</comment>
<organism evidence="1 2">
    <name type="scientific">Stylosanthes scabra</name>
    <dbReference type="NCBI Taxonomy" id="79078"/>
    <lineage>
        <taxon>Eukaryota</taxon>
        <taxon>Viridiplantae</taxon>
        <taxon>Streptophyta</taxon>
        <taxon>Embryophyta</taxon>
        <taxon>Tracheophyta</taxon>
        <taxon>Spermatophyta</taxon>
        <taxon>Magnoliopsida</taxon>
        <taxon>eudicotyledons</taxon>
        <taxon>Gunneridae</taxon>
        <taxon>Pentapetalae</taxon>
        <taxon>rosids</taxon>
        <taxon>fabids</taxon>
        <taxon>Fabales</taxon>
        <taxon>Fabaceae</taxon>
        <taxon>Papilionoideae</taxon>
        <taxon>50 kb inversion clade</taxon>
        <taxon>dalbergioids sensu lato</taxon>
        <taxon>Dalbergieae</taxon>
        <taxon>Pterocarpus clade</taxon>
        <taxon>Stylosanthes</taxon>
    </lineage>
</organism>
<dbReference type="Proteomes" id="UP001341840">
    <property type="component" value="Unassembled WGS sequence"/>
</dbReference>
<keyword evidence="2" id="KW-1185">Reference proteome</keyword>
<dbReference type="SUPFAM" id="SSF50249">
    <property type="entry name" value="Nucleic acid-binding proteins"/>
    <property type="match status" value="1"/>
</dbReference>
<accession>A0ABU6UPF4</accession>
<reference evidence="1 2" key="1">
    <citation type="journal article" date="2023" name="Plants (Basel)">
        <title>Bridging the Gap: Combining Genomics and Transcriptomics Approaches to Understand Stylosanthes scabra, an Orphan Legume from the Brazilian Caatinga.</title>
        <authorList>
            <person name="Ferreira-Neto J.R.C."/>
            <person name="da Silva M.D."/>
            <person name="Binneck E."/>
            <person name="de Melo N.F."/>
            <person name="da Silva R.H."/>
            <person name="de Melo A.L.T.M."/>
            <person name="Pandolfi V."/>
            <person name="Bustamante F.O."/>
            <person name="Brasileiro-Vidal A.C."/>
            <person name="Benko-Iseppon A.M."/>
        </authorList>
    </citation>
    <scope>NUCLEOTIDE SEQUENCE [LARGE SCALE GENOMIC DNA]</scope>
    <source>
        <tissue evidence="1">Leaves</tissue>
    </source>
</reference>
<dbReference type="EMBL" id="JASCZI010121803">
    <property type="protein sequence ID" value="MED6162994.1"/>
    <property type="molecule type" value="Genomic_DNA"/>
</dbReference>
<dbReference type="InterPro" id="IPR012340">
    <property type="entry name" value="NA-bd_OB-fold"/>
</dbReference>
<gene>
    <name evidence="1" type="ORF">PIB30_075743</name>
</gene>
<evidence type="ECO:0000313" key="2">
    <source>
        <dbReference type="Proteomes" id="UP001341840"/>
    </source>
</evidence>
<name>A0ABU6UPF4_9FABA</name>
<dbReference type="Gene3D" id="2.40.50.140">
    <property type="entry name" value="Nucleic acid-binding proteins"/>
    <property type="match status" value="1"/>
</dbReference>